<dbReference type="AlphaFoldDB" id="F0WBM3"/>
<protein>
    <submittedName>
        <fullName evidence="1">AlNc14C52G4068 protein</fullName>
    </submittedName>
</protein>
<sequence length="101" mass="11379">MSIGVESVIPGHLVNPTWLLSAACTPDKVDVPPVVQNKNGPLISRRKTPWDKNHKFRVTNEITTRICQAMFNKCIKEFQDALSSLFGVESIFKKRCHEDLG</sequence>
<gene>
    <name evidence="1" type="primary">AlNc14C52G4068</name>
    <name evidence="1" type="ORF">ALNC14_046930</name>
</gene>
<reference evidence="1" key="1">
    <citation type="journal article" date="2011" name="PLoS Biol.">
        <title>Gene gain and loss during evolution of obligate parasitism in the white rust pathogen of Arabidopsis thaliana.</title>
        <authorList>
            <person name="Kemen E."/>
            <person name="Gardiner A."/>
            <person name="Schultz-Larsen T."/>
            <person name="Kemen A.C."/>
            <person name="Balmuth A.L."/>
            <person name="Robert-Seilaniantz A."/>
            <person name="Bailey K."/>
            <person name="Holub E."/>
            <person name="Studholme D.J."/>
            <person name="Maclean D."/>
            <person name="Jones J.D."/>
        </authorList>
    </citation>
    <scope>NUCLEOTIDE SEQUENCE</scope>
</reference>
<reference evidence="1" key="2">
    <citation type="submission" date="2011-02" db="EMBL/GenBank/DDBJ databases">
        <authorList>
            <person name="MacLean D."/>
        </authorList>
    </citation>
    <scope>NUCLEOTIDE SEQUENCE</scope>
</reference>
<dbReference type="HOGENOM" id="CLU_2296927_0_0_1"/>
<evidence type="ECO:0000313" key="1">
    <source>
        <dbReference type="EMBL" id="CCA18550.1"/>
    </source>
</evidence>
<accession>F0WBM3</accession>
<name>F0WBM3_9STRA</name>
<dbReference type="EMBL" id="FR824097">
    <property type="protein sequence ID" value="CCA18550.1"/>
    <property type="molecule type" value="Genomic_DNA"/>
</dbReference>
<organism evidence="1">
    <name type="scientific">Albugo laibachii Nc14</name>
    <dbReference type="NCBI Taxonomy" id="890382"/>
    <lineage>
        <taxon>Eukaryota</taxon>
        <taxon>Sar</taxon>
        <taxon>Stramenopiles</taxon>
        <taxon>Oomycota</taxon>
        <taxon>Peronosporomycetes</taxon>
        <taxon>Albuginales</taxon>
        <taxon>Albuginaceae</taxon>
        <taxon>Albugo</taxon>
    </lineage>
</organism>
<proteinExistence type="predicted"/>